<dbReference type="Proteomes" id="UP001160027">
    <property type="component" value="Segment"/>
</dbReference>
<evidence type="ECO:0000313" key="3">
    <source>
        <dbReference type="Proteomes" id="UP001160027"/>
    </source>
</evidence>
<dbReference type="EMBL" id="OP072523">
    <property type="protein sequence ID" value="UVX36395.1"/>
    <property type="molecule type" value="Genomic_DNA"/>
</dbReference>
<name>A0ABY5TRT4_9VIRU</name>
<sequence>MYARDYTATTEQYAERWHLNIQTVRRYCREKRLPCIKVGNRYYFNPDIIPLPIGATINDE</sequence>
<dbReference type="InterPro" id="IPR041657">
    <property type="entry name" value="HTH_17"/>
</dbReference>
<accession>A0ABY5TRT4</accession>
<reference evidence="3" key="1">
    <citation type="submission" date="2022-07" db="EMBL/GenBank/DDBJ databases">
        <title>High-quality bacteriophage genomes in the Japanese 4D cohort.</title>
        <authorList>
            <person name="Nishijima S."/>
        </authorList>
    </citation>
    <scope>NUCLEOTIDE SEQUENCE [LARGE SCALE GENOMIC DNA]</scope>
</reference>
<organism evidence="2 3">
    <name type="scientific">Bacteriophage sp</name>
    <dbReference type="NCBI Taxonomy" id="38018"/>
    <lineage>
        <taxon>Viruses</taxon>
    </lineage>
</organism>
<protein>
    <submittedName>
        <fullName evidence="2">Pyocin activator protein PrtN</fullName>
    </submittedName>
</protein>
<evidence type="ECO:0000313" key="2">
    <source>
        <dbReference type="EMBL" id="UVX36395.1"/>
    </source>
</evidence>
<dbReference type="InterPro" id="IPR009061">
    <property type="entry name" value="DNA-bd_dom_put_sf"/>
</dbReference>
<keyword evidence="3" id="KW-1185">Reference proteome</keyword>
<dbReference type="SUPFAM" id="SSF46955">
    <property type="entry name" value="Putative DNA-binding domain"/>
    <property type="match status" value="1"/>
</dbReference>
<feature type="domain" description="Helix-turn-helix" evidence="1">
    <location>
        <begin position="9"/>
        <end position="46"/>
    </location>
</feature>
<proteinExistence type="predicted"/>
<dbReference type="Pfam" id="PF12728">
    <property type="entry name" value="HTH_17"/>
    <property type="match status" value="1"/>
</dbReference>
<evidence type="ECO:0000259" key="1">
    <source>
        <dbReference type="Pfam" id="PF12728"/>
    </source>
</evidence>